<protein>
    <recommendedName>
        <fullName evidence="3">PorV/PorQ family protein</fullName>
    </recommendedName>
</protein>
<evidence type="ECO:0000313" key="2">
    <source>
        <dbReference type="Proteomes" id="UP000642920"/>
    </source>
</evidence>
<evidence type="ECO:0008006" key="3">
    <source>
        <dbReference type="Google" id="ProtNLM"/>
    </source>
</evidence>
<keyword evidence="2" id="KW-1185">Reference proteome</keyword>
<dbReference type="Proteomes" id="UP000642920">
    <property type="component" value="Unassembled WGS sequence"/>
</dbReference>
<dbReference type="SUPFAM" id="SSF56935">
    <property type="entry name" value="Porins"/>
    <property type="match status" value="1"/>
</dbReference>
<comment type="caution">
    <text evidence="1">The sequence shown here is derived from an EMBL/GenBank/DDBJ whole genome shotgun (WGS) entry which is preliminary data.</text>
</comment>
<accession>A0A937AGC1</accession>
<name>A0A937AGC1_9BACT</name>
<organism evidence="1 2">
    <name type="scientific">Marivirga atlantica</name>
    <dbReference type="NCBI Taxonomy" id="1548457"/>
    <lineage>
        <taxon>Bacteria</taxon>
        <taxon>Pseudomonadati</taxon>
        <taxon>Bacteroidota</taxon>
        <taxon>Cytophagia</taxon>
        <taxon>Cytophagales</taxon>
        <taxon>Marivirgaceae</taxon>
        <taxon>Marivirga</taxon>
    </lineage>
</organism>
<evidence type="ECO:0000313" key="1">
    <source>
        <dbReference type="EMBL" id="MBL0766246.1"/>
    </source>
</evidence>
<dbReference type="RefSeq" id="WP_201922375.1">
    <property type="nucleotide sequence ID" value="NZ_JAERQG010000003.1"/>
</dbReference>
<gene>
    <name evidence="1" type="ORF">JKP34_13345</name>
</gene>
<dbReference type="Gene3D" id="2.40.160.60">
    <property type="entry name" value="Outer membrane protein transport protein (OMPP1/FadL/TodX)"/>
    <property type="match status" value="1"/>
</dbReference>
<dbReference type="EMBL" id="JAERQG010000003">
    <property type="protein sequence ID" value="MBL0766246.1"/>
    <property type="molecule type" value="Genomic_DNA"/>
</dbReference>
<sequence length="272" mass="30054">MQKTVLLLLVFYFVLNGLAAQSIFEPLGARNIALANTATTISDIWSGFHNPAGISKVDVLTSSVFFQNKYNLEGFNSMAAIIASPIPSGSLAIGVNRFGDGLYNEHRVSAAYGSQIGIIQIGGRASYLQYFVQGFGTATTYSLDFGVIASLTKTLTIGANAYNISQSVISEQDEEEVPTLLMLGIQYKPVEYFFINTEIEKNLNMPAFVKLGLEYTITERFFLRTGIQSDTFESFYGFGMKFFGFRCDYALSLHQELGISNAISLQYKIQKQ</sequence>
<proteinExistence type="predicted"/>
<dbReference type="AlphaFoldDB" id="A0A937AGC1"/>
<reference evidence="1" key="1">
    <citation type="submission" date="2021-01" db="EMBL/GenBank/DDBJ databases">
        <title>Marivirga sp. nov., isolated from intertidal surface sediments.</title>
        <authorList>
            <person name="Zhang M."/>
        </authorList>
    </citation>
    <scope>NUCLEOTIDE SEQUENCE</scope>
    <source>
        <strain evidence="1">SM1354</strain>
    </source>
</reference>